<dbReference type="EMBL" id="CM042013">
    <property type="protein sequence ID" value="KAI3738188.1"/>
    <property type="molecule type" value="Genomic_DNA"/>
</dbReference>
<gene>
    <name evidence="1" type="ORF">L2E82_28209</name>
</gene>
<keyword evidence="2" id="KW-1185">Reference proteome</keyword>
<evidence type="ECO:0000313" key="2">
    <source>
        <dbReference type="Proteomes" id="UP001055811"/>
    </source>
</evidence>
<accession>A0ACB9CUZ4</accession>
<proteinExistence type="predicted"/>
<dbReference type="Proteomes" id="UP001055811">
    <property type="component" value="Linkage Group LG05"/>
</dbReference>
<protein>
    <submittedName>
        <fullName evidence="1">Uncharacterized protein</fullName>
    </submittedName>
</protein>
<comment type="caution">
    <text evidence="1">The sequence shown here is derived from an EMBL/GenBank/DDBJ whole genome shotgun (WGS) entry which is preliminary data.</text>
</comment>
<name>A0ACB9CUZ4_CICIN</name>
<sequence length="80" mass="8983">MSALTRPLIIHISGMEYSEIGDHSSKPWKSWSYYVSSAPLMEIDFDEAIAFWVDFAVQNFNQQIAWPSSIRVLGSTLGSA</sequence>
<organism evidence="1 2">
    <name type="scientific">Cichorium intybus</name>
    <name type="common">Chicory</name>
    <dbReference type="NCBI Taxonomy" id="13427"/>
    <lineage>
        <taxon>Eukaryota</taxon>
        <taxon>Viridiplantae</taxon>
        <taxon>Streptophyta</taxon>
        <taxon>Embryophyta</taxon>
        <taxon>Tracheophyta</taxon>
        <taxon>Spermatophyta</taxon>
        <taxon>Magnoliopsida</taxon>
        <taxon>eudicotyledons</taxon>
        <taxon>Gunneridae</taxon>
        <taxon>Pentapetalae</taxon>
        <taxon>asterids</taxon>
        <taxon>campanulids</taxon>
        <taxon>Asterales</taxon>
        <taxon>Asteraceae</taxon>
        <taxon>Cichorioideae</taxon>
        <taxon>Cichorieae</taxon>
        <taxon>Cichoriinae</taxon>
        <taxon>Cichorium</taxon>
    </lineage>
</organism>
<reference evidence="2" key="1">
    <citation type="journal article" date="2022" name="Mol. Ecol. Resour.">
        <title>The genomes of chicory, endive, great burdock and yacon provide insights into Asteraceae palaeo-polyploidization history and plant inulin production.</title>
        <authorList>
            <person name="Fan W."/>
            <person name="Wang S."/>
            <person name="Wang H."/>
            <person name="Wang A."/>
            <person name="Jiang F."/>
            <person name="Liu H."/>
            <person name="Zhao H."/>
            <person name="Xu D."/>
            <person name="Zhang Y."/>
        </authorList>
    </citation>
    <scope>NUCLEOTIDE SEQUENCE [LARGE SCALE GENOMIC DNA]</scope>
    <source>
        <strain evidence="2">cv. Punajuju</strain>
    </source>
</reference>
<evidence type="ECO:0000313" key="1">
    <source>
        <dbReference type="EMBL" id="KAI3738188.1"/>
    </source>
</evidence>
<reference evidence="1 2" key="2">
    <citation type="journal article" date="2022" name="Mol. Ecol. Resour.">
        <title>The genomes of chicory, endive, great burdock and yacon provide insights into Asteraceae paleo-polyploidization history and plant inulin production.</title>
        <authorList>
            <person name="Fan W."/>
            <person name="Wang S."/>
            <person name="Wang H."/>
            <person name="Wang A."/>
            <person name="Jiang F."/>
            <person name="Liu H."/>
            <person name="Zhao H."/>
            <person name="Xu D."/>
            <person name="Zhang Y."/>
        </authorList>
    </citation>
    <scope>NUCLEOTIDE SEQUENCE [LARGE SCALE GENOMIC DNA]</scope>
    <source>
        <strain evidence="2">cv. Punajuju</strain>
        <tissue evidence="1">Leaves</tissue>
    </source>
</reference>